<dbReference type="Proteomes" id="UP001168380">
    <property type="component" value="Unassembled WGS sequence"/>
</dbReference>
<evidence type="ECO:0000256" key="1">
    <source>
        <dbReference type="SAM" id="Phobius"/>
    </source>
</evidence>
<dbReference type="RefSeq" id="WP_302711979.1">
    <property type="nucleotide sequence ID" value="NZ_JAULRT010000047.1"/>
</dbReference>
<comment type="caution">
    <text evidence="2">The sequence shown here is derived from an EMBL/GenBank/DDBJ whole genome shotgun (WGS) entry which is preliminary data.</text>
</comment>
<accession>A0ABT8TFF2</accession>
<dbReference type="PROSITE" id="PS00409">
    <property type="entry name" value="PROKAR_NTER_METHYL"/>
    <property type="match status" value="1"/>
</dbReference>
<evidence type="ECO:0000313" key="2">
    <source>
        <dbReference type="EMBL" id="MDO3381823.1"/>
    </source>
</evidence>
<reference evidence="2" key="1">
    <citation type="submission" date="2023-07" db="EMBL/GenBank/DDBJ databases">
        <title>Gilvimarinus algae sp. nov., isolated from the surface of Kelp.</title>
        <authorList>
            <person name="Sun Y.Y."/>
            <person name="Gong Y."/>
            <person name="Du Z.J."/>
        </authorList>
    </citation>
    <scope>NUCLEOTIDE SEQUENCE</scope>
    <source>
        <strain evidence="2">SDUM040014</strain>
    </source>
</reference>
<proteinExistence type="predicted"/>
<dbReference type="NCBIfam" id="TIGR02532">
    <property type="entry name" value="IV_pilin_GFxxxE"/>
    <property type="match status" value="1"/>
</dbReference>
<keyword evidence="1" id="KW-1133">Transmembrane helix</keyword>
<keyword evidence="1" id="KW-0472">Membrane</keyword>
<gene>
    <name evidence="2" type="ORF">QWI16_06515</name>
</gene>
<sequence length="153" mass="15697">MKTQVRGFTLIELVVVITIIGILAAIAVPRFVRIQGDARAAVLQGVQGSMIGAANLIYARCVIEGNEQAASTTCGDGSGNNVAVAYGYPTTASIETLLRIQSDDLADIGTTNDGVVGYDLDDNGSIDANCRVSYTSATGVNNQPAIVISAGGC</sequence>
<organism evidence="2 3">
    <name type="scientific">Gilvimarinus algae</name>
    <dbReference type="NCBI Taxonomy" id="3058037"/>
    <lineage>
        <taxon>Bacteria</taxon>
        <taxon>Pseudomonadati</taxon>
        <taxon>Pseudomonadota</taxon>
        <taxon>Gammaproteobacteria</taxon>
        <taxon>Cellvibrionales</taxon>
        <taxon>Cellvibrionaceae</taxon>
        <taxon>Gilvimarinus</taxon>
    </lineage>
</organism>
<dbReference type="SUPFAM" id="SSF54523">
    <property type="entry name" value="Pili subunits"/>
    <property type="match status" value="1"/>
</dbReference>
<dbReference type="Pfam" id="PF07963">
    <property type="entry name" value="N_methyl"/>
    <property type="match status" value="1"/>
</dbReference>
<feature type="transmembrane region" description="Helical" evidence="1">
    <location>
        <begin position="7"/>
        <end position="28"/>
    </location>
</feature>
<evidence type="ECO:0000313" key="3">
    <source>
        <dbReference type="Proteomes" id="UP001168380"/>
    </source>
</evidence>
<dbReference type="EMBL" id="JAULRT010000047">
    <property type="protein sequence ID" value="MDO3381823.1"/>
    <property type="molecule type" value="Genomic_DNA"/>
</dbReference>
<dbReference type="InterPro" id="IPR012902">
    <property type="entry name" value="N_methyl_site"/>
</dbReference>
<keyword evidence="3" id="KW-1185">Reference proteome</keyword>
<dbReference type="InterPro" id="IPR045584">
    <property type="entry name" value="Pilin-like"/>
</dbReference>
<dbReference type="Gene3D" id="3.30.700.10">
    <property type="entry name" value="Glycoprotein, Type 4 Pilin"/>
    <property type="match status" value="1"/>
</dbReference>
<name>A0ABT8TFF2_9GAMM</name>
<protein>
    <submittedName>
        <fullName evidence="2">Type II secretion system protein</fullName>
    </submittedName>
</protein>
<keyword evidence="1" id="KW-0812">Transmembrane</keyword>